<feature type="active site" description="Proton donor" evidence="6">
    <location>
        <position position="174"/>
    </location>
</feature>
<gene>
    <name evidence="9" type="ORF">G3572_05985</name>
</gene>
<dbReference type="EMBL" id="JAAIKE010000001">
    <property type="protein sequence ID" value="NEX45747.1"/>
    <property type="molecule type" value="Genomic_DNA"/>
</dbReference>
<feature type="binding site" evidence="7">
    <location>
        <position position="237"/>
    </location>
    <ligand>
        <name>beta-D-galactose</name>
        <dbReference type="ChEBI" id="CHEBI:27667"/>
    </ligand>
</feature>
<dbReference type="Proteomes" id="UP000481421">
    <property type="component" value="Unassembled WGS sequence"/>
</dbReference>
<comment type="pathway">
    <text evidence="1 5">Carbohydrate metabolism; hexose metabolism.</text>
</comment>
<dbReference type="PANTHER" id="PTHR10091">
    <property type="entry name" value="ALDOSE-1-EPIMERASE"/>
    <property type="match status" value="1"/>
</dbReference>
<keyword evidence="3 5" id="KW-0413">Isomerase</keyword>
<dbReference type="CDD" id="cd09019">
    <property type="entry name" value="galactose_mutarotase_like"/>
    <property type="match status" value="1"/>
</dbReference>
<keyword evidence="10" id="KW-1185">Reference proteome</keyword>
<name>A0A6B3RI71_9RHOB</name>
<dbReference type="PANTHER" id="PTHR10091:SF0">
    <property type="entry name" value="GALACTOSE MUTAROTASE"/>
    <property type="match status" value="1"/>
</dbReference>
<organism evidence="9 10">
    <name type="scientific">Pseudotabrizicola algicola</name>
    <dbReference type="NCBI Taxonomy" id="2709381"/>
    <lineage>
        <taxon>Bacteria</taxon>
        <taxon>Pseudomonadati</taxon>
        <taxon>Pseudomonadota</taxon>
        <taxon>Alphaproteobacteria</taxon>
        <taxon>Rhodobacterales</taxon>
        <taxon>Paracoccaceae</taxon>
        <taxon>Pseudotabrizicola</taxon>
    </lineage>
</organism>
<dbReference type="InterPro" id="IPR008183">
    <property type="entry name" value="Aldose_1/G6P_1-epimerase"/>
</dbReference>
<dbReference type="GO" id="GO:0033499">
    <property type="term" value="P:galactose catabolic process via UDP-galactose, Leloir pathway"/>
    <property type="evidence" value="ECO:0007669"/>
    <property type="project" value="TreeGrafter"/>
</dbReference>
<dbReference type="UniPathway" id="UPA00242"/>
<evidence type="ECO:0000313" key="10">
    <source>
        <dbReference type="Proteomes" id="UP000481421"/>
    </source>
</evidence>
<dbReference type="AlphaFoldDB" id="A0A6B3RI71"/>
<dbReference type="InterPro" id="IPR047215">
    <property type="entry name" value="Galactose_mutarotase-like"/>
</dbReference>
<feature type="binding site" evidence="8">
    <location>
        <begin position="77"/>
        <end position="78"/>
    </location>
    <ligand>
        <name>beta-D-galactose</name>
        <dbReference type="ChEBI" id="CHEBI:27667"/>
    </ligand>
</feature>
<dbReference type="Pfam" id="PF01263">
    <property type="entry name" value="Aldose_epim"/>
    <property type="match status" value="1"/>
</dbReference>
<dbReference type="SUPFAM" id="SSF74650">
    <property type="entry name" value="Galactose mutarotase-like"/>
    <property type="match status" value="1"/>
</dbReference>
<accession>A0A6B3RI71</accession>
<dbReference type="InterPro" id="IPR011013">
    <property type="entry name" value="Gal_mutarotase_sf_dom"/>
</dbReference>
<dbReference type="PIRSF" id="PIRSF005096">
    <property type="entry name" value="GALM"/>
    <property type="match status" value="1"/>
</dbReference>
<sequence>MTVQEIGQIDGEAVRAVVLGDASGPRARVITYGARLTELWVADRAGRQADIVLGHADLAGYVAGKAFLGATCGRFSNRIAGGRFWLDGREVQVDRNEGETSLHGGRAGFDRKIWQIVEASPRAVTLAAVSEDGDMGYPGRLEMQVRYALDAADRLWIEMTAETEAPTVVNMVNHSYFNMAGHGAVMGQRLRLGASHYTPVDAALIPTGEVLAVAGGAFDFMQMRAIGAALPDDGGFDHNLCLTGPLEPKWGEALRFCAEAVDPASGRRMEVWTSEPGVQFYTGAHLAGGLPGKDGAPIEAFTGFTLETQRFPDSPNQPQFPSARLEPGQKYRHLMAFDFTPAPEAQTG</sequence>
<dbReference type="EC" id="5.1.3.3" evidence="5"/>
<protein>
    <recommendedName>
        <fullName evidence="5">Aldose 1-epimerase</fullName>
        <ecNumber evidence="5">5.1.3.3</ecNumber>
    </recommendedName>
</protein>
<dbReference type="GO" id="GO:0006006">
    <property type="term" value="P:glucose metabolic process"/>
    <property type="evidence" value="ECO:0007669"/>
    <property type="project" value="TreeGrafter"/>
</dbReference>
<dbReference type="RefSeq" id="WP_164609710.1">
    <property type="nucleotide sequence ID" value="NZ_JAAIKE010000001.1"/>
</dbReference>
<evidence type="ECO:0000313" key="9">
    <source>
        <dbReference type="EMBL" id="NEX45747.1"/>
    </source>
</evidence>
<dbReference type="GO" id="GO:0030246">
    <property type="term" value="F:carbohydrate binding"/>
    <property type="evidence" value="ECO:0007669"/>
    <property type="project" value="InterPro"/>
</dbReference>
<evidence type="ECO:0000256" key="4">
    <source>
        <dbReference type="ARBA" id="ARBA00023277"/>
    </source>
</evidence>
<dbReference type="InterPro" id="IPR015443">
    <property type="entry name" value="Aldose_1-epimerase"/>
</dbReference>
<comment type="similarity">
    <text evidence="2 5">Belongs to the aldose epimerase family.</text>
</comment>
<evidence type="ECO:0000256" key="3">
    <source>
        <dbReference type="ARBA" id="ARBA00023235"/>
    </source>
</evidence>
<keyword evidence="4 5" id="KW-0119">Carbohydrate metabolism</keyword>
<comment type="caution">
    <text evidence="9">The sequence shown here is derived from an EMBL/GenBank/DDBJ whole genome shotgun (WGS) entry which is preliminary data.</text>
</comment>
<evidence type="ECO:0000256" key="2">
    <source>
        <dbReference type="ARBA" id="ARBA00006206"/>
    </source>
</evidence>
<comment type="catalytic activity">
    <reaction evidence="5">
        <text>alpha-D-glucose = beta-D-glucose</text>
        <dbReference type="Rhea" id="RHEA:10264"/>
        <dbReference type="ChEBI" id="CHEBI:15903"/>
        <dbReference type="ChEBI" id="CHEBI:17925"/>
        <dbReference type="EC" id="5.1.3.3"/>
    </reaction>
</comment>
<dbReference type="InterPro" id="IPR014718">
    <property type="entry name" value="GH-type_carb-bd"/>
</dbReference>
<evidence type="ECO:0000256" key="1">
    <source>
        <dbReference type="ARBA" id="ARBA00005028"/>
    </source>
</evidence>
<evidence type="ECO:0000256" key="5">
    <source>
        <dbReference type="PIRNR" id="PIRNR005096"/>
    </source>
</evidence>
<proteinExistence type="inferred from homology"/>
<feature type="binding site" evidence="8">
    <location>
        <begin position="174"/>
        <end position="176"/>
    </location>
    <ligand>
        <name>beta-D-galactose</name>
        <dbReference type="ChEBI" id="CHEBI:27667"/>
    </ligand>
</feature>
<dbReference type="GO" id="GO:0004034">
    <property type="term" value="F:aldose 1-epimerase activity"/>
    <property type="evidence" value="ECO:0007669"/>
    <property type="project" value="UniProtKB-EC"/>
</dbReference>
<feature type="active site" description="Proton acceptor" evidence="6">
    <location>
        <position position="307"/>
    </location>
</feature>
<evidence type="ECO:0000256" key="7">
    <source>
        <dbReference type="PIRSR" id="PIRSR005096-2"/>
    </source>
</evidence>
<evidence type="ECO:0000256" key="8">
    <source>
        <dbReference type="PIRSR" id="PIRSR005096-3"/>
    </source>
</evidence>
<evidence type="ECO:0000256" key="6">
    <source>
        <dbReference type="PIRSR" id="PIRSR005096-1"/>
    </source>
</evidence>
<dbReference type="NCBIfam" id="NF008277">
    <property type="entry name" value="PRK11055.1"/>
    <property type="match status" value="1"/>
</dbReference>
<dbReference type="Gene3D" id="2.70.98.10">
    <property type="match status" value="1"/>
</dbReference>
<reference evidence="9 10" key="1">
    <citation type="submission" date="2020-02" db="EMBL/GenBank/DDBJ databases">
        <title>Rhodobacter algicola sp. nov., isolated from microalga culture.</title>
        <authorList>
            <person name="Park C.-Y."/>
        </authorList>
    </citation>
    <scope>NUCLEOTIDE SEQUENCE [LARGE SCALE GENOMIC DNA]</scope>
    <source>
        <strain evidence="9 10">ETT8</strain>
    </source>
</reference>